<feature type="region of interest" description="Disordered" evidence="1">
    <location>
        <begin position="1"/>
        <end position="138"/>
    </location>
</feature>
<feature type="compositionally biased region" description="Polar residues" evidence="1">
    <location>
        <begin position="63"/>
        <end position="79"/>
    </location>
</feature>
<dbReference type="AlphaFoldDB" id="A0A1L9S3W9"/>
<feature type="region of interest" description="Disordered" evidence="1">
    <location>
        <begin position="851"/>
        <end position="916"/>
    </location>
</feature>
<dbReference type="EMBL" id="KV878209">
    <property type="protein sequence ID" value="OJJ41849.1"/>
    <property type="molecule type" value="Genomic_DNA"/>
</dbReference>
<dbReference type="RefSeq" id="XP_040695525.1">
    <property type="nucleotide sequence ID" value="XM_040827292.1"/>
</dbReference>
<gene>
    <name evidence="3" type="ORF">ASPWEDRAFT_100269</name>
</gene>
<organism evidence="3 4">
    <name type="scientific">Aspergillus wentii DTO 134E9</name>
    <dbReference type="NCBI Taxonomy" id="1073089"/>
    <lineage>
        <taxon>Eukaryota</taxon>
        <taxon>Fungi</taxon>
        <taxon>Dikarya</taxon>
        <taxon>Ascomycota</taxon>
        <taxon>Pezizomycotina</taxon>
        <taxon>Eurotiomycetes</taxon>
        <taxon>Eurotiomycetidae</taxon>
        <taxon>Eurotiales</taxon>
        <taxon>Aspergillaceae</taxon>
        <taxon>Aspergillus</taxon>
        <taxon>Aspergillus subgen. Cremei</taxon>
    </lineage>
</organism>
<dbReference type="VEuPathDB" id="FungiDB:ASPWEDRAFT_100269"/>
<feature type="compositionally biased region" description="Low complexity" evidence="1">
    <location>
        <begin position="1"/>
        <end position="11"/>
    </location>
</feature>
<proteinExistence type="predicted"/>
<dbReference type="CDD" id="cd00009">
    <property type="entry name" value="AAA"/>
    <property type="match status" value="1"/>
</dbReference>
<dbReference type="Pfam" id="PF00004">
    <property type="entry name" value="AAA"/>
    <property type="match status" value="1"/>
</dbReference>
<protein>
    <recommendedName>
        <fullName evidence="2">AAA+ ATPase domain-containing protein</fullName>
    </recommendedName>
</protein>
<evidence type="ECO:0000313" key="4">
    <source>
        <dbReference type="Proteomes" id="UP000184383"/>
    </source>
</evidence>
<sequence>MPFMSSPAGFPSGPPSPTDPQKRKNDEPPQSSEPKRQKIMGGFLDDEDEDEDQDALDAFGDAQMSQFEIQEQPTVQPTQFPIIPGPPQKSPDSTPLANPPVAREPIVESSGPSRKPAGVFQIKTCSGKSHNVASRPSKPAIPYERLVAGRSTTAPGRAQKSYYGIDIHKLLDEAAQESQEKASRPPPPPAVQPSIESNNMSHKSKKATYAMWTEKYRARKFTDLVGDERTHRWVLRWLKGWDPIVFPNIAKSKAKKANKDEEERPHRKVLLLCGPPGLGKTTLAHVCAKQAGYEALEINASDERSRDVVKGRIRDALATENVKGMNVEVGDSKVRKAGRPVCVVVDEVDGVVSGSGGGGEGGFMKALIDLVLLDQKNTARLSEKNTNTGKKKKTDNFRFLRPLILVCNDVYHPSLRPLRASSVAEIIHVRQAPLENVVARMKNIFIREGIPSDNDSVRRLCEASWGLASRKQGGNKRSGSAEGDIRSLLVAAEWVAHKLRNENPASSLKLTRSWLEDRVLNGSTEGGAFFKGLNRGGVKDIVDRVFTEGAGFPDPPVGKDSFQDPFQDAGTKVPVGVADLRKRNAINRLREMVDASDEHDRCATDCFASYPLQSYQDDTYLSKPNAAYDWLHFHDSLSSKVFSQQSWELTPYLSQSTLAFHHLFASSRGKRNFSEKKDEEDEEEHPFTGPRAEFAAFEAQKQNRAILTGFHSSFPAPLIRLFRSTDCVVMDLIPNLLRMLSPDVKPVVVRGGGDSKSVASVRKESERVLIQLAVRVMAGLGVTFEKVRVEGEGGAHSGWAYRMEPPIDSLVSFSKTNGTTMSSSGSAPVRYAIRQVLDQEYRKETMRKQAEALNSSNLNKSSKTADQKKTPTKDTVKDLSVKRDFFGRIIQQPSPPTKGDSNESQPVQNEESKAGRKVWVTYHDGFSNAVRKPISMGELMAGL</sequence>
<dbReference type="GO" id="GO:0005634">
    <property type="term" value="C:nucleus"/>
    <property type="evidence" value="ECO:0007669"/>
    <property type="project" value="TreeGrafter"/>
</dbReference>
<feature type="compositionally biased region" description="Low complexity" evidence="1">
    <location>
        <begin position="853"/>
        <end position="862"/>
    </location>
</feature>
<dbReference type="Proteomes" id="UP000184383">
    <property type="component" value="Unassembled WGS sequence"/>
</dbReference>
<feature type="compositionally biased region" description="Acidic residues" evidence="1">
    <location>
        <begin position="44"/>
        <end position="55"/>
    </location>
</feature>
<dbReference type="SMART" id="SM00382">
    <property type="entry name" value="AAA"/>
    <property type="match status" value="1"/>
</dbReference>
<name>A0A1L9S3W9_ASPWE</name>
<accession>A0A1L9S3W9</accession>
<dbReference type="GO" id="GO:0003677">
    <property type="term" value="F:DNA binding"/>
    <property type="evidence" value="ECO:0007669"/>
    <property type="project" value="TreeGrafter"/>
</dbReference>
<dbReference type="InterPro" id="IPR003593">
    <property type="entry name" value="AAA+_ATPase"/>
</dbReference>
<dbReference type="InterPro" id="IPR027417">
    <property type="entry name" value="P-loop_NTPase"/>
</dbReference>
<dbReference type="GO" id="GO:0016887">
    <property type="term" value="F:ATP hydrolysis activity"/>
    <property type="evidence" value="ECO:0007669"/>
    <property type="project" value="InterPro"/>
</dbReference>
<feature type="compositionally biased region" description="Basic and acidic residues" evidence="1">
    <location>
        <begin position="863"/>
        <end position="886"/>
    </location>
</feature>
<reference evidence="4" key="1">
    <citation type="journal article" date="2017" name="Genome Biol.">
        <title>Comparative genomics reveals high biological diversity and specific adaptations in the industrially and medically important fungal genus Aspergillus.</title>
        <authorList>
            <person name="de Vries R.P."/>
            <person name="Riley R."/>
            <person name="Wiebenga A."/>
            <person name="Aguilar-Osorio G."/>
            <person name="Amillis S."/>
            <person name="Uchima C.A."/>
            <person name="Anderluh G."/>
            <person name="Asadollahi M."/>
            <person name="Askin M."/>
            <person name="Barry K."/>
            <person name="Battaglia E."/>
            <person name="Bayram O."/>
            <person name="Benocci T."/>
            <person name="Braus-Stromeyer S.A."/>
            <person name="Caldana C."/>
            <person name="Canovas D."/>
            <person name="Cerqueira G.C."/>
            <person name="Chen F."/>
            <person name="Chen W."/>
            <person name="Choi C."/>
            <person name="Clum A."/>
            <person name="Dos Santos R.A."/>
            <person name="Damasio A.R."/>
            <person name="Diallinas G."/>
            <person name="Emri T."/>
            <person name="Fekete E."/>
            <person name="Flipphi M."/>
            <person name="Freyberg S."/>
            <person name="Gallo A."/>
            <person name="Gournas C."/>
            <person name="Habgood R."/>
            <person name="Hainaut M."/>
            <person name="Harispe M.L."/>
            <person name="Henrissat B."/>
            <person name="Hilden K.S."/>
            <person name="Hope R."/>
            <person name="Hossain A."/>
            <person name="Karabika E."/>
            <person name="Karaffa L."/>
            <person name="Karanyi Z."/>
            <person name="Krasevec N."/>
            <person name="Kuo A."/>
            <person name="Kusch H."/>
            <person name="LaButti K."/>
            <person name="Lagendijk E.L."/>
            <person name="Lapidus A."/>
            <person name="Levasseur A."/>
            <person name="Lindquist E."/>
            <person name="Lipzen A."/>
            <person name="Logrieco A.F."/>
            <person name="MacCabe A."/>
            <person name="Maekelae M.R."/>
            <person name="Malavazi I."/>
            <person name="Melin P."/>
            <person name="Meyer V."/>
            <person name="Mielnichuk N."/>
            <person name="Miskei M."/>
            <person name="Molnar A.P."/>
            <person name="Mule G."/>
            <person name="Ngan C.Y."/>
            <person name="Orejas M."/>
            <person name="Orosz E."/>
            <person name="Ouedraogo J.P."/>
            <person name="Overkamp K.M."/>
            <person name="Park H.-S."/>
            <person name="Perrone G."/>
            <person name="Piumi F."/>
            <person name="Punt P.J."/>
            <person name="Ram A.F."/>
            <person name="Ramon A."/>
            <person name="Rauscher S."/>
            <person name="Record E."/>
            <person name="Riano-Pachon D.M."/>
            <person name="Robert V."/>
            <person name="Roehrig J."/>
            <person name="Ruller R."/>
            <person name="Salamov A."/>
            <person name="Salih N.S."/>
            <person name="Samson R.A."/>
            <person name="Sandor E."/>
            <person name="Sanguinetti M."/>
            <person name="Schuetze T."/>
            <person name="Sepcic K."/>
            <person name="Shelest E."/>
            <person name="Sherlock G."/>
            <person name="Sophianopoulou V."/>
            <person name="Squina F.M."/>
            <person name="Sun H."/>
            <person name="Susca A."/>
            <person name="Todd R.B."/>
            <person name="Tsang A."/>
            <person name="Unkles S.E."/>
            <person name="van de Wiele N."/>
            <person name="van Rossen-Uffink D."/>
            <person name="Oliveira J.V."/>
            <person name="Vesth T.C."/>
            <person name="Visser J."/>
            <person name="Yu J.-H."/>
            <person name="Zhou M."/>
            <person name="Andersen M.R."/>
            <person name="Archer D.B."/>
            <person name="Baker S.E."/>
            <person name="Benoit I."/>
            <person name="Brakhage A.A."/>
            <person name="Braus G.H."/>
            <person name="Fischer R."/>
            <person name="Frisvad J.C."/>
            <person name="Goldman G.H."/>
            <person name="Houbraken J."/>
            <person name="Oakley B."/>
            <person name="Pocsi I."/>
            <person name="Scazzocchio C."/>
            <person name="Seiboth B."/>
            <person name="vanKuyk P.A."/>
            <person name="Wortman J."/>
            <person name="Dyer P.S."/>
            <person name="Grigoriev I.V."/>
        </authorList>
    </citation>
    <scope>NUCLEOTIDE SEQUENCE [LARGE SCALE GENOMIC DNA]</scope>
    <source>
        <strain evidence="4">DTO 134E9</strain>
    </source>
</reference>
<feature type="compositionally biased region" description="Polar residues" evidence="1">
    <location>
        <begin position="123"/>
        <end position="134"/>
    </location>
</feature>
<dbReference type="GO" id="GO:0005524">
    <property type="term" value="F:ATP binding"/>
    <property type="evidence" value="ECO:0007669"/>
    <property type="project" value="InterPro"/>
</dbReference>
<feature type="region of interest" description="Disordered" evidence="1">
    <location>
        <begin position="175"/>
        <end position="204"/>
    </location>
</feature>
<feature type="domain" description="AAA+ ATPase" evidence="2">
    <location>
        <begin position="266"/>
        <end position="433"/>
    </location>
</feature>
<keyword evidence="4" id="KW-1185">Reference proteome</keyword>
<dbReference type="PANTHER" id="PTHR23389">
    <property type="entry name" value="CHROMOSOME TRANSMISSION FIDELITY FACTOR 18"/>
    <property type="match status" value="1"/>
</dbReference>
<evidence type="ECO:0000313" key="3">
    <source>
        <dbReference type="EMBL" id="OJJ41849.1"/>
    </source>
</evidence>
<dbReference type="Gene3D" id="3.40.50.300">
    <property type="entry name" value="P-loop containing nucleotide triphosphate hydrolases"/>
    <property type="match status" value="1"/>
</dbReference>
<evidence type="ECO:0000259" key="2">
    <source>
        <dbReference type="SMART" id="SM00382"/>
    </source>
</evidence>
<dbReference type="SUPFAM" id="SSF52540">
    <property type="entry name" value="P-loop containing nucleoside triphosphate hydrolases"/>
    <property type="match status" value="1"/>
</dbReference>
<dbReference type="PANTHER" id="PTHR23389:SF3">
    <property type="entry name" value="CHROMOSOME TRANSMISSION FIDELITY PROTEIN 18 HOMOLOG"/>
    <property type="match status" value="1"/>
</dbReference>
<dbReference type="GeneID" id="63743140"/>
<dbReference type="OrthoDB" id="2195431at2759"/>
<evidence type="ECO:0000256" key="1">
    <source>
        <dbReference type="SAM" id="MobiDB-lite"/>
    </source>
</evidence>
<dbReference type="InterPro" id="IPR003959">
    <property type="entry name" value="ATPase_AAA_core"/>
</dbReference>
<dbReference type="STRING" id="1073089.A0A1L9S3W9"/>